<accession>A0A1I5E1L5</accession>
<dbReference type="EMBL" id="FOVJ01000006">
    <property type="protein sequence ID" value="SFO05160.1"/>
    <property type="molecule type" value="Genomic_DNA"/>
</dbReference>
<gene>
    <name evidence="1" type="ORF">SAMN05216386_2501</name>
</gene>
<keyword evidence="2" id="KW-1185">Reference proteome</keyword>
<dbReference type="Proteomes" id="UP000183107">
    <property type="component" value="Unassembled WGS sequence"/>
</dbReference>
<dbReference type="OrthoDB" id="3880322at2"/>
<dbReference type="RefSeq" id="WP_074797879.1">
    <property type="nucleotide sequence ID" value="NZ_FOVJ01000006.1"/>
</dbReference>
<sequence length="1265" mass="138635">MSSRSGSHAGRGFRYQDAVSAWLAIKCWNSDLDYGGVVPEGRDDAELLGINGSAFVQIKSRRSHLDPTPRRDVTEYIRQLWTRAEPVSPSQLILILEREIADAAMPPNILHPLPNIISIKRLVAGDRLAKEWLTKTSILIAPSPLENSIDLLVDKLGCAPIAASVYFAAIADRIGCLSDENGTRTPKDFLSFSISDLHREIVRLAETISIEDLHAAIKRGYCEPVDFLTPFDDPNFYLGTDIQPGHVAAGLLAERPEATTRVLEALEQRRAALITGPSGSGKSGLMWQTARQSRHTIRWFRIRDIATVEHVTELLRLVSTFRATARMPIGFILDDVGRARSSLWDTLASECSIKDNVLILGSLREEDMLLVARRSLTIEIREKPDELLAKRIWAELASSKRTKWTGWREPWELSSGLLLEYTHLLSQGERLSLVLREQVERRVREKRDTELEILRLASVAGRTGAMLDVGLLGGVLSRTESEVSAALWRLIDEHLVCMVPAENRISSLHQIRAKALAELLHETPLPTMAQTVRRAMALVAVSEIEGFVARTIAINSDFADAIISGASDIAARDGSLELVAAILRGLDIGSIGNTVTHWLEAVQPLNLPKTQLTMAATFAVGKTAEFMPEQLGTHFKAASLLREAAHREYRLTLLKRLLRPLQRTLHHSSTGALTEFLAACIGSEFPEKLIKTLEQRDVGLLEMPLANAVTLLETAGSLAPKLARSWVERVGQDALLQRLQCEMPWISTVVLRQEPEGLAACADIFYISDRLQPDLHGAVIELCRTLLALVPTARLIISTAMAPDGKPAGLGDYAIAQKRIPRDNLLADVLPTRNKRWIAAIAQQIAPTGVSQYLGEAIQLLNGLVPVLEQTLNSMLRGKADTKHLQALGEIYDRSGKLVRPPDAAVVEGRASGLRVADLQSVLNYCAADFLRDLLNLPTQAAAAYSRITEVLVRANSAIYNEPWDLLGDGRPPSLSRLQEILEQARLVVGATGARQTKVHLLNLRLAKSVNRNSALRLISVGVQQEIDRVTQQLNAEIERIVAAAGYRALAACRPEQAITGPWPYLVVNVVVLLNNLEEWLPTLEEVALPLLRGRGLGRRLTIVPAASGVPFPDQAVSGIDVLLPLPLTDISWLGELDLIPAESPVSKTFDSLSAALFEKSAISAFTCATDNRPPAECKALASASAEIDTETERLAALLPTAESVILRQKIDSLSSAGPELSVDYWRQMHGDGFSSLVMQLTSLKMTVLSAAQDCADEHCISLPN</sequence>
<protein>
    <submittedName>
        <fullName evidence="1">Uncharacterized protein</fullName>
    </submittedName>
</protein>
<dbReference type="AlphaFoldDB" id="A0A1I5E1L5"/>
<evidence type="ECO:0000313" key="2">
    <source>
        <dbReference type="Proteomes" id="UP000183107"/>
    </source>
</evidence>
<dbReference type="InterPro" id="IPR027417">
    <property type="entry name" value="P-loop_NTPase"/>
</dbReference>
<proteinExistence type="predicted"/>
<evidence type="ECO:0000313" key="1">
    <source>
        <dbReference type="EMBL" id="SFO05160.1"/>
    </source>
</evidence>
<reference evidence="2" key="1">
    <citation type="submission" date="2016-10" db="EMBL/GenBank/DDBJ databases">
        <authorList>
            <person name="Varghese N."/>
        </authorList>
    </citation>
    <scope>NUCLEOTIDE SEQUENCE [LARGE SCALE GENOMIC DNA]</scope>
    <source>
        <strain evidence="2">Nsp8</strain>
    </source>
</reference>
<dbReference type="SUPFAM" id="SSF52540">
    <property type="entry name" value="P-loop containing nucleoside triphosphate hydrolases"/>
    <property type="match status" value="1"/>
</dbReference>
<organism evidence="1 2">
    <name type="scientific">Nitrosospira briensis</name>
    <dbReference type="NCBI Taxonomy" id="35799"/>
    <lineage>
        <taxon>Bacteria</taxon>
        <taxon>Pseudomonadati</taxon>
        <taxon>Pseudomonadota</taxon>
        <taxon>Betaproteobacteria</taxon>
        <taxon>Nitrosomonadales</taxon>
        <taxon>Nitrosomonadaceae</taxon>
        <taxon>Nitrosospira</taxon>
    </lineage>
</organism>
<name>A0A1I5E1L5_9PROT</name>